<comment type="caution">
    <text evidence="2">The sequence shown here is derived from an EMBL/GenBank/DDBJ whole genome shotgun (WGS) entry which is preliminary data.</text>
</comment>
<evidence type="ECO:0000313" key="3">
    <source>
        <dbReference type="Proteomes" id="UP000827724"/>
    </source>
</evidence>
<keyword evidence="2" id="KW-0436">Ligase</keyword>
<sequence>MLRSIKRRTEAALRRRRENRSVGRVTPVNIGWPLRNDSYPEQTAATTDTAEAQGELRPAPEEALLLQVKQDGDAGVVDTAALDAEEPTHQVEFEAAQEPGMDSYAAKYVPFVETSAMRSNMFVNPASSHYGMVNPAIMSGFGDDDDSIWLVDDEETDEEAGNAKRTIEGDDEEEGWEEGEEEGGEEGRRGEEEEEEEDEAEPDVSLPATVQPPPGSTEPETAPTTSPQTGFRYRVNLALLDDDEFTSSLQETGPASVAVDEAPTSYPPSPAVDAHPMGDSLSVASASRHRNGSQDETPASNGSSSTPATSNPYVHLLERQDSAMAVAYQRRLDLSGRRGDDEADDFR</sequence>
<feature type="compositionally biased region" description="Acidic residues" evidence="1">
    <location>
        <begin position="192"/>
        <end position="202"/>
    </location>
</feature>
<dbReference type="OrthoDB" id="1431934at2759"/>
<organism evidence="2 3">
    <name type="scientific">Trichoderma cornu-damae</name>
    <dbReference type="NCBI Taxonomy" id="654480"/>
    <lineage>
        <taxon>Eukaryota</taxon>
        <taxon>Fungi</taxon>
        <taxon>Dikarya</taxon>
        <taxon>Ascomycota</taxon>
        <taxon>Pezizomycotina</taxon>
        <taxon>Sordariomycetes</taxon>
        <taxon>Hypocreomycetidae</taxon>
        <taxon>Hypocreales</taxon>
        <taxon>Hypocreaceae</taxon>
        <taxon>Trichoderma</taxon>
    </lineage>
</organism>
<feature type="compositionally biased region" description="Acidic residues" evidence="1">
    <location>
        <begin position="169"/>
        <end position="184"/>
    </location>
</feature>
<evidence type="ECO:0000256" key="1">
    <source>
        <dbReference type="SAM" id="MobiDB-lite"/>
    </source>
</evidence>
<feature type="region of interest" description="Disordered" evidence="1">
    <location>
        <begin position="154"/>
        <end position="314"/>
    </location>
</feature>
<dbReference type="GO" id="GO:0016874">
    <property type="term" value="F:ligase activity"/>
    <property type="evidence" value="ECO:0007669"/>
    <property type="project" value="UniProtKB-KW"/>
</dbReference>
<accession>A0A9P8QQC3</accession>
<keyword evidence="3" id="KW-1185">Reference proteome</keyword>
<proteinExistence type="predicted"/>
<feature type="region of interest" description="Disordered" evidence="1">
    <location>
        <begin position="33"/>
        <end position="53"/>
    </location>
</feature>
<protein>
    <submittedName>
        <fullName evidence="2">E3 ubiquitin- ligase ari9</fullName>
    </submittedName>
</protein>
<gene>
    <name evidence="2" type="ORF">Trco_005845</name>
</gene>
<feature type="compositionally biased region" description="Low complexity" evidence="1">
    <location>
        <begin position="41"/>
        <end position="53"/>
    </location>
</feature>
<reference evidence="2" key="1">
    <citation type="submission" date="2021-08" db="EMBL/GenBank/DDBJ databases">
        <title>Chromosome-Level Trichoderma cornu-damae using Hi-C Data.</title>
        <authorList>
            <person name="Kim C.S."/>
        </authorList>
    </citation>
    <scope>NUCLEOTIDE SEQUENCE</scope>
    <source>
        <strain evidence="2">KA19-0412C</strain>
    </source>
</reference>
<feature type="compositionally biased region" description="Polar residues" evidence="1">
    <location>
        <begin position="294"/>
        <end position="312"/>
    </location>
</feature>
<dbReference type="EMBL" id="JAIWOZ010000004">
    <property type="protein sequence ID" value="KAH6606692.1"/>
    <property type="molecule type" value="Genomic_DNA"/>
</dbReference>
<name>A0A9P8QQC3_9HYPO</name>
<dbReference type="Proteomes" id="UP000827724">
    <property type="component" value="Unassembled WGS sequence"/>
</dbReference>
<evidence type="ECO:0000313" key="2">
    <source>
        <dbReference type="EMBL" id="KAH6606692.1"/>
    </source>
</evidence>
<feature type="compositionally biased region" description="Low complexity" evidence="1">
    <location>
        <begin position="217"/>
        <end position="229"/>
    </location>
</feature>
<feature type="region of interest" description="Disordered" evidence="1">
    <location>
        <begin position="1"/>
        <end position="20"/>
    </location>
</feature>
<dbReference type="AlphaFoldDB" id="A0A9P8QQC3"/>